<dbReference type="OrthoDB" id="9807115at2"/>
<dbReference type="AlphaFoldDB" id="A0A5B8L2T2"/>
<dbReference type="GO" id="GO:0022857">
    <property type="term" value="F:transmembrane transporter activity"/>
    <property type="evidence" value="ECO:0007669"/>
    <property type="project" value="InterPro"/>
</dbReference>
<feature type="transmembrane region" description="Helical" evidence="9">
    <location>
        <begin position="90"/>
        <end position="112"/>
    </location>
</feature>
<feature type="transmembrane region" description="Helical" evidence="9">
    <location>
        <begin position="60"/>
        <end position="78"/>
    </location>
</feature>
<feature type="transmembrane region" description="Helical" evidence="9">
    <location>
        <begin position="132"/>
        <end position="154"/>
    </location>
</feature>
<evidence type="ECO:0000313" key="10">
    <source>
        <dbReference type="EMBL" id="QDZ02307.1"/>
    </source>
</evidence>
<gene>
    <name evidence="10" type="ORF">FQ775_19035</name>
</gene>
<evidence type="ECO:0000256" key="7">
    <source>
        <dbReference type="ARBA" id="ARBA00023136"/>
    </source>
</evidence>
<sequence>MLFELSEYLIRGALLGVTYGLLAFPVSLLFSTTGSVDVALGAYAVLAAAIMYVIGGPLGVAAAVGAAVLASAAVGVISMRLNRPGHVDHVIAVLGTFGLATFIESFILTIFGTSPMIRQPFSVFWDLGGIRVSPQMGINVAVCVTILAALFIVLKKTPFGRAMRASAINPVGAALNGIPVKQIWFSTYVIGGLLAGIAGVLILFTTGADYSTAFNLTIWGFGSAIIFGLNSPLRGFAGGIVIGVIQAFSAGYLPGGWATATPLLFIFAILSVGRMNQIAATGGRV</sequence>
<comment type="subcellular location">
    <subcellularLocation>
        <location evidence="1">Cell membrane</location>
        <topology evidence="1">Multi-pass membrane protein</topology>
    </subcellularLocation>
</comment>
<dbReference type="PANTHER" id="PTHR11795">
    <property type="entry name" value="BRANCHED-CHAIN AMINO ACID TRANSPORT SYSTEM PERMEASE PROTEIN LIVH"/>
    <property type="match status" value="1"/>
</dbReference>
<evidence type="ECO:0000256" key="8">
    <source>
        <dbReference type="ARBA" id="ARBA00037998"/>
    </source>
</evidence>
<evidence type="ECO:0000256" key="2">
    <source>
        <dbReference type="ARBA" id="ARBA00022448"/>
    </source>
</evidence>
<dbReference type="Proteomes" id="UP000321389">
    <property type="component" value="Chromosome"/>
</dbReference>
<accession>A0A5B8L2T2</accession>
<dbReference type="Pfam" id="PF02653">
    <property type="entry name" value="BPD_transp_2"/>
    <property type="match status" value="1"/>
</dbReference>
<keyword evidence="4 9" id="KW-0812">Transmembrane</keyword>
<dbReference type="CDD" id="cd06582">
    <property type="entry name" value="TM_PBP1_LivH_like"/>
    <property type="match status" value="1"/>
</dbReference>
<proteinExistence type="inferred from homology"/>
<evidence type="ECO:0000256" key="3">
    <source>
        <dbReference type="ARBA" id="ARBA00022475"/>
    </source>
</evidence>
<evidence type="ECO:0000256" key="6">
    <source>
        <dbReference type="ARBA" id="ARBA00022989"/>
    </source>
</evidence>
<evidence type="ECO:0000256" key="1">
    <source>
        <dbReference type="ARBA" id="ARBA00004651"/>
    </source>
</evidence>
<keyword evidence="6 9" id="KW-1133">Transmembrane helix</keyword>
<dbReference type="InterPro" id="IPR052157">
    <property type="entry name" value="BCAA_transport_permease"/>
</dbReference>
<keyword evidence="3" id="KW-1003">Cell membrane</keyword>
<comment type="similarity">
    <text evidence="8">Belongs to the binding-protein-dependent transport system permease family. LivHM subfamily.</text>
</comment>
<feature type="transmembrane region" description="Helical" evidence="9">
    <location>
        <begin position="210"/>
        <end position="229"/>
    </location>
</feature>
<dbReference type="InterPro" id="IPR001851">
    <property type="entry name" value="ABC_transp_permease"/>
</dbReference>
<feature type="transmembrane region" description="Helical" evidence="9">
    <location>
        <begin position="183"/>
        <end position="204"/>
    </location>
</feature>
<evidence type="ECO:0000256" key="9">
    <source>
        <dbReference type="SAM" id="Phobius"/>
    </source>
</evidence>
<reference evidence="10" key="1">
    <citation type="submission" date="2020-04" db="EMBL/GenBank/DDBJ databases">
        <title>Nitratireductor sp. nov. isolated from mangrove soil.</title>
        <authorList>
            <person name="Ye Y."/>
        </authorList>
    </citation>
    <scope>NUCLEOTIDE SEQUENCE</scope>
    <source>
        <strain evidence="10">SY7</strain>
    </source>
</reference>
<dbReference type="KEGG" id="niy:FQ775_19035"/>
<keyword evidence="2" id="KW-0813">Transport</keyword>
<dbReference type="EMBL" id="CP042301">
    <property type="protein sequence ID" value="QDZ02307.1"/>
    <property type="molecule type" value="Genomic_DNA"/>
</dbReference>
<feature type="transmembrane region" description="Helical" evidence="9">
    <location>
        <begin position="259"/>
        <end position="276"/>
    </location>
</feature>
<protein>
    <submittedName>
        <fullName evidence="10">Branched-chain amino acid ABC transporter permease</fullName>
    </submittedName>
</protein>
<organism evidence="10 11">
    <name type="scientific">Nitratireductor mangrovi</name>
    <dbReference type="NCBI Taxonomy" id="2599600"/>
    <lineage>
        <taxon>Bacteria</taxon>
        <taxon>Pseudomonadati</taxon>
        <taxon>Pseudomonadota</taxon>
        <taxon>Alphaproteobacteria</taxon>
        <taxon>Hyphomicrobiales</taxon>
        <taxon>Phyllobacteriaceae</taxon>
        <taxon>Nitratireductor</taxon>
    </lineage>
</organism>
<name>A0A5B8L2T2_9HYPH</name>
<keyword evidence="11" id="KW-1185">Reference proteome</keyword>
<evidence type="ECO:0000256" key="4">
    <source>
        <dbReference type="ARBA" id="ARBA00022692"/>
    </source>
</evidence>
<evidence type="ECO:0000256" key="5">
    <source>
        <dbReference type="ARBA" id="ARBA00022970"/>
    </source>
</evidence>
<dbReference type="PANTHER" id="PTHR11795:SF445">
    <property type="entry name" value="AMINO ACID ABC TRANSPORTER PERMEASE PROTEIN"/>
    <property type="match status" value="1"/>
</dbReference>
<evidence type="ECO:0000313" key="11">
    <source>
        <dbReference type="Proteomes" id="UP000321389"/>
    </source>
</evidence>
<dbReference type="GO" id="GO:0005886">
    <property type="term" value="C:plasma membrane"/>
    <property type="evidence" value="ECO:0007669"/>
    <property type="project" value="UniProtKB-SubCell"/>
</dbReference>
<dbReference type="RefSeq" id="WP_146300946.1">
    <property type="nucleotide sequence ID" value="NZ_CP042301.2"/>
</dbReference>
<feature type="transmembrane region" description="Helical" evidence="9">
    <location>
        <begin position="12"/>
        <end position="31"/>
    </location>
</feature>
<keyword evidence="7 9" id="KW-0472">Membrane</keyword>
<keyword evidence="5" id="KW-0029">Amino-acid transport</keyword>
<dbReference type="GO" id="GO:0006865">
    <property type="term" value="P:amino acid transport"/>
    <property type="evidence" value="ECO:0007669"/>
    <property type="project" value="UniProtKB-KW"/>
</dbReference>